<comment type="caution">
    <text evidence="4">The sequence shown here is derived from an EMBL/GenBank/DDBJ whole genome shotgun (WGS) entry which is preliminary data.</text>
</comment>
<sequence length="281" mass="32664">MNDYNDELETKAISVKNQIILYESLLNLRMKIQKLLTLSNRLPLDLSLLNNEQNNEMKNQSLKGIQKLQNIFLDMEDLICNENSSPKTKKRKASTSGQFLSKKFCLLKEHYPAIIDEWHEKTKFVHTNVNLKKFNSFDVRPSKIIEKILMDKDRLINRTKVKRSQYKIIGENDEIDDGQIFDDDDFYQSLLRQIIESKTANASSHYSLSSSNKIAEIQRLRSKSKKSVDTKASKGRKIRYDVHEKLVNFMAPVDRTTMEDDAKNDLFKSLFGNFSTPSDDL</sequence>
<name>A0A1Y3AUU4_EURMA</name>
<dbReference type="InterPro" id="IPR039223">
    <property type="entry name" value="AATF/Bfr2"/>
</dbReference>
<feature type="domain" description="Apoptosis-antagonizing transcription factor C-terminal" evidence="2">
    <location>
        <begin position="187"/>
        <end position="271"/>
    </location>
</feature>
<feature type="domain" description="AATF leucine zipper-containing" evidence="3">
    <location>
        <begin position="11"/>
        <end position="121"/>
    </location>
</feature>
<dbReference type="PANTHER" id="PTHR15565">
    <property type="entry name" value="AATF PROTEIN APOPTOSIS ANTAGONIZING TRANSCRIPTION FACTOR"/>
    <property type="match status" value="1"/>
</dbReference>
<protein>
    <submittedName>
        <fullName evidence="4">Uncharacterized protein</fullName>
    </submittedName>
</protein>
<dbReference type="OrthoDB" id="5783963at2759"/>
<keyword evidence="5" id="KW-1185">Reference proteome</keyword>
<evidence type="ECO:0000313" key="4">
    <source>
        <dbReference type="EMBL" id="OTF72250.1"/>
    </source>
</evidence>
<dbReference type="InterPro" id="IPR012617">
    <property type="entry name" value="AATF_C"/>
</dbReference>
<accession>A0A1Y3AUU4</accession>
<evidence type="ECO:0000259" key="2">
    <source>
        <dbReference type="Pfam" id="PF08164"/>
    </source>
</evidence>
<dbReference type="PANTHER" id="PTHR15565:SF0">
    <property type="entry name" value="PROTEIN AATF"/>
    <property type="match status" value="1"/>
</dbReference>
<comment type="similarity">
    <text evidence="1">Belongs to the AATF family.</text>
</comment>
<evidence type="ECO:0000313" key="5">
    <source>
        <dbReference type="Proteomes" id="UP000194236"/>
    </source>
</evidence>
<dbReference type="Pfam" id="PF13339">
    <property type="entry name" value="AATF-Che1"/>
    <property type="match status" value="1"/>
</dbReference>
<dbReference type="AlphaFoldDB" id="A0A1Y3AUU4"/>
<gene>
    <name evidence="4" type="ORF">BLA29_000486</name>
</gene>
<dbReference type="GO" id="GO:0005730">
    <property type="term" value="C:nucleolus"/>
    <property type="evidence" value="ECO:0007669"/>
    <property type="project" value="TreeGrafter"/>
</dbReference>
<dbReference type="InterPro" id="IPR025160">
    <property type="entry name" value="AATF"/>
</dbReference>
<evidence type="ECO:0000256" key="1">
    <source>
        <dbReference type="ARBA" id="ARBA00008966"/>
    </source>
</evidence>
<evidence type="ECO:0000259" key="3">
    <source>
        <dbReference type="Pfam" id="PF13339"/>
    </source>
</evidence>
<dbReference type="Proteomes" id="UP000194236">
    <property type="component" value="Unassembled WGS sequence"/>
</dbReference>
<organism evidence="4 5">
    <name type="scientific">Euroglyphus maynei</name>
    <name type="common">Mayne's house dust mite</name>
    <dbReference type="NCBI Taxonomy" id="6958"/>
    <lineage>
        <taxon>Eukaryota</taxon>
        <taxon>Metazoa</taxon>
        <taxon>Ecdysozoa</taxon>
        <taxon>Arthropoda</taxon>
        <taxon>Chelicerata</taxon>
        <taxon>Arachnida</taxon>
        <taxon>Acari</taxon>
        <taxon>Acariformes</taxon>
        <taxon>Sarcoptiformes</taxon>
        <taxon>Astigmata</taxon>
        <taxon>Psoroptidia</taxon>
        <taxon>Analgoidea</taxon>
        <taxon>Pyroglyphidae</taxon>
        <taxon>Pyroglyphinae</taxon>
        <taxon>Euroglyphus</taxon>
    </lineage>
</organism>
<proteinExistence type="inferred from homology"/>
<reference evidence="4 5" key="1">
    <citation type="submission" date="2017-03" db="EMBL/GenBank/DDBJ databases">
        <title>Genome Survey of Euroglyphus maynei.</title>
        <authorList>
            <person name="Arlian L.G."/>
            <person name="Morgan M.S."/>
            <person name="Rider S.D."/>
        </authorList>
    </citation>
    <scope>NUCLEOTIDE SEQUENCE [LARGE SCALE GENOMIC DNA]</scope>
    <source>
        <strain evidence="4">Arlian Lab</strain>
        <tissue evidence="4">Whole body</tissue>
    </source>
</reference>
<dbReference type="Pfam" id="PF08164">
    <property type="entry name" value="TRAUB"/>
    <property type="match status" value="1"/>
</dbReference>
<dbReference type="EMBL" id="MUJZ01057135">
    <property type="protein sequence ID" value="OTF72250.1"/>
    <property type="molecule type" value="Genomic_DNA"/>
</dbReference>